<name>A0A397JP88_9GLOM</name>
<dbReference type="PANTHER" id="PTHR33129:SF1">
    <property type="entry name" value="ATP-BINDING PROTEIN"/>
    <property type="match status" value="1"/>
</dbReference>
<dbReference type="OrthoDB" id="2407854at2759"/>
<dbReference type="PANTHER" id="PTHR33129">
    <property type="entry name" value="PROTEIN KINASE DOMAIN-CONTAINING PROTEIN-RELATED"/>
    <property type="match status" value="1"/>
</dbReference>
<dbReference type="STRING" id="1348612.A0A397JP88"/>
<dbReference type="Proteomes" id="UP000266861">
    <property type="component" value="Unassembled WGS sequence"/>
</dbReference>
<dbReference type="InterPro" id="IPR052980">
    <property type="entry name" value="Crinkler_effector"/>
</dbReference>
<keyword evidence="2" id="KW-1185">Reference proteome</keyword>
<gene>
    <name evidence="1" type="ORF">Glove_11g65</name>
</gene>
<evidence type="ECO:0000313" key="2">
    <source>
        <dbReference type="Proteomes" id="UP000266861"/>
    </source>
</evidence>
<dbReference type="EMBL" id="PQFF01000009">
    <property type="protein sequence ID" value="RHZ89741.1"/>
    <property type="molecule type" value="Genomic_DNA"/>
</dbReference>
<accession>A0A397JP88</accession>
<proteinExistence type="predicted"/>
<reference evidence="1 2" key="1">
    <citation type="submission" date="2018-08" db="EMBL/GenBank/DDBJ databases">
        <title>Genome and evolution of the arbuscular mycorrhizal fungus Diversispora epigaea (formerly Glomus versiforme) and its bacterial endosymbionts.</title>
        <authorList>
            <person name="Sun X."/>
            <person name="Fei Z."/>
            <person name="Harrison M."/>
        </authorList>
    </citation>
    <scope>NUCLEOTIDE SEQUENCE [LARGE SCALE GENOMIC DNA]</scope>
    <source>
        <strain evidence="1 2">IT104</strain>
    </source>
</reference>
<comment type="caution">
    <text evidence="1">The sequence shown here is derived from an EMBL/GenBank/DDBJ whole genome shotgun (WGS) entry which is preliminary data.</text>
</comment>
<sequence>MFNSEITTTVFTEASRLSTIQNEKKLTEEEVVDLFKYFTENTERVSNAESALSACLNDNMRLDFLRSLMASTTDQQQIAITEGMKTFAKVLPWNKLNVIPPSQSIISLPDKIWFFNNDRFGSKIFVRKAYKELWDIIYIQYPERDFLITGNPGTGKTFFNIFLLYILVGIDKTVVFQENPDIGTCYKFSNGTIECTSIQSMRIVLDDPQVYYLLDNMEPQIQCKARKIAVFSPNRERYKKYEKWGSVDTRIMPIWDLEELETLHQSIHFNTNFTKLRELYTLWGGIPTYVIEKVKMESSQSLLESALATVNFDRIIGNIGNFDSKIDVSHRLIHITCNEKYLRTGVTFASKWVADNLLNRFELKCFEKVKSFLLRSGEQPAYSELRRQLFESYAHKILVRGNETYQIRNLEDGKVFQKHFIACEHVLFTQLSDINRTKHKGKYCQPTSKTFCAIDAFILGQSKTINMLFQMTVSKNYPIKTCELKNIMNIGTSYDSYEFYFVVPPEIWNDFIKQSYVNLDDTNKKKPGHLSQITQYVLKMPLYL</sequence>
<evidence type="ECO:0008006" key="3">
    <source>
        <dbReference type="Google" id="ProtNLM"/>
    </source>
</evidence>
<evidence type="ECO:0000313" key="1">
    <source>
        <dbReference type="EMBL" id="RHZ89741.1"/>
    </source>
</evidence>
<dbReference type="AlphaFoldDB" id="A0A397JP88"/>
<organism evidence="1 2">
    <name type="scientific">Diversispora epigaea</name>
    <dbReference type="NCBI Taxonomy" id="1348612"/>
    <lineage>
        <taxon>Eukaryota</taxon>
        <taxon>Fungi</taxon>
        <taxon>Fungi incertae sedis</taxon>
        <taxon>Mucoromycota</taxon>
        <taxon>Glomeromycotina</taxon>
        <taxon>Glomeromycetes</taxon>
        <taxon>Diversisporales</taxon>
        <taxon>Diversisporaceae</taxon>
        <taxon>Diversispora</taxon>
    </lineage>
</organism>
<protein>
    <recommendedName>
        <fullName evidence="3">Crinkler effector protein N-terminal domain-containing protein</fullName>
    </recommendedName>
</protein>